<dbReference type="PANTHER" id="PTHR11629">
    <property type="entry name" value="VACUOLAR PROTON ATPASES"/>
    <property type="match status" value="1"/>
</dbReference>
<evidence type="ECO:0000256" key="1">
    <source>
        <dbReference type="ARBA" id="ARBA00004141"/>
    </source>
</evidence>
<keyword evidence="7 8" id="KW-0472">Membrane</keyword>
<evidence type="ECO:0000313" key="12">
    <source>
        <dbReference type="Proteomes" id="UP000323594"/>
    </source>
</evidence>
<keyword evidence="3" id="KW-0813">Transport</keyword>
<dbReference type="EMBL" id="CP042817">
    <property type="protein sequence ID" value="QEJ97665.1"/>
    <property type="molecule type" value="Genomic_DNA"/>
</dbReference>
<reference evidence="9" key="1">
    <citation type="submission" date="2015-01" db="EMBL/GenBank/DDBJ databases">
        <authorList>
            <person name="Xiang T."/>
            <person name="Song Y."/>
            <person name="Huang L."/>
            <person name="Wang B."/>
            <person name="Wu P."/>
        </authorList>
    </citation>
    <scope>NUCLEOTIDE SEQUENCE [LARGE SCALE GENOMIC DNA]</scope>
    <source>
        <strain evidence="9">V1</strain>
    </source>
</reference>
<dbReference type="GO" id="GO:0046961">
    <property type="term" value="F:proton-transporting ATPase activity, rotational mechanism"/>
    <property type="evidence" value="ECO:0007669"/>
    <property type="project" value="InterPro"/>
</dbReference>
<evidence type="ECO:0000313" key="9">
    <source>
        <dbReference type="EMBL" id="CEM60795.1"/>
    </source>
</evidence>
<dbReference type="EMBL" id="CDNC01000003">
    <property type="protein sequence ID" value="CEM60795.1"/>
    <property type="molecule type" value="Genomic_DNA"/>
</dbReference>
<feature type="transmembrane region" description="Helical" evidence="8">
    <location>
        <begin position="354"/>
        <end position="377"/>
    </location>
</feature>
<dbReference type="Proteomes" id="UP000042527">
    <property type="component" value="Unassembled WGS sequence"/>
</dbReference>
<evidence type="ECO:0000256" key="2">
    <source>
        <dbReference type="ARBA" id="ARBA00009904"/>
    </source>
</evidence>
<evidence type="ECO:0000256" key="3">
    <source>
        <dbReference type="ARBA" id="ARBA00022448"/>
    </source>
</evidence>
<reference evidence="11" key="2">
    <citation type="submission" date="2015-01" db="EMBL/GenBank/DDBJ databases">
        <authorList>
            <person name="Manzoor Shahid"/>
            <person name="Zubair Saima"/>
        </authorList>
    </citation>
    <scope>NUCLEOTIDE SEQUENCE [LARGE SCALE GENOMIC DNA]</scope>
    <source>
        <strain evidence="11">V1</strain>
    </source>
</reference>
<reference evidence="10 12" key="3">
    <citation type="submission" date="2019-08" db="EMBL/GenBank/DDBJ databases">
        <authorList>
            <person name="Kuhnert P."/>
        </authorList>
    </citation>
    <scope>NUCLEOTIDE SEQUENCE [LARGE SCALE GENOMIC DNA]</scope>
    <source>
        <strain evidence="10 12">B36.5</strain>
    </source>
</reference>
<feature type="transmembrane region" description="Helical" evidence="8">
    <location>
        <begin position="608"/>
        <end position="631"/>
    </location>
</feature>
<dbReference type="Pfam" id="PF01496">
    <property type="entry name" value="V_ATPase_I"/>
    <property type="match status" value="2"/>
</dbReference>
<evidence type="ECO:0000313" key="10">
    <source>
        <dbReference type="EMBL" id="QEJ97665.1"/>
    </source>
</evidence>
<dbReference type="GeneID" id="57752772"/>
<feature type="transmembrane region" description="Helical" evidence="8">
    <location>
        <begin position="389"/>
        <end position="413"/>
    </location>
</feature>
<dbReference type="PANTHER" id="PTHR11629:SF63">
    <property type="entry name" value="V-TYPE PROTON ATPASE SUBUNIT A"/>
    <property type="match status" value="1"/>
</dbReference>
<evidence type="ECO:0000256" key="8">
    <source>
        <dbReference type="SAM" id="Phobius"/>
    </source>
</evidence>
<keyword evidence="5 8" id="KW-1133">Transmembrane helix</keyword>
<dbReference type="Proteomes" id="UP000323594">
    <property type="component" value="Chromosome"/>
</dbReference>
<dbReference type="RefSeq" id="WP_024753343.1">
    <property type="nucleotide sequence ID" value="NZ_CDNC01000003.1"/>
</dbReference>
<comment type="subcellular location">
    <subcellularLocation>
        <location evidence="1">Membrane</location>
        <topology evidence="1">Multi-pass membrane protein</topology>
    </subcellularLocation>
</comment>
<dbReference type="OrthoDB" id="9803814at2"/>
<accession>A0A0B7GUZ4</accession>
<organism evidence="9 11">
    <name type="scientific">Treponema phagedenis</name>
    <dbReference type="NCBI Taxonomy" id="162"/>
    <lineage>
        <taxon>Bacteria</taxon>
        <taxon>Pseudomonadati</taxon>
        <taxon>Spirochaetota</taxon>
        <taxon>Spirochaetia</taxon>
        <taxon>Spirochaetales</taxon>
        <taxon>Treponemataceae</taxon>
        <taxon>Treponema</taxon>
    </lineage>
</organism>
<dbReference type="GO" id="GO:0007035">
    <property type="term" value="P:vacuolar acidification"/>
    <property type="evidence" value="ECO:0007669"/>
    <property type="project" value="TreeGrafter"/>
</dbReference>
<dbReference type="InterPro" id="IPR002490">
    <property type="entry name" value="V-ATPase_116kDa_su"/>
</dbReference>
<feature type="transmembrane region" description="Helical" evidence="8">
    <location>
        <begin position="514"/>
        <end position="531"/>
    </location>
</feature>
<protein>
    <submittedName>
        <fullName evidence="9 10">ATPase</fullName>
    </submittedName>
</protein>
<feature type="transmembrane region" description="Helical" evidence="8">
    <location>
        <begin position="485"/>
        <end position="508"/>
    </location>
</feature>
<dbReference type="AlphaFoldDB" id="A0A0B7GUZ4"/>
<keyword evidence="4 8" id="KW-0812">Transmembrane</keyword>
<evidence type="ECO:0000256" key="5">
    <source>
        <dbReference type="ARBA" id="ARBA00022989"/>
    </source>
</evidence>
<feature type="transmembrane region" description="Helical" evidence="8">
    <location>
        <begin position="449"/>
        <end position="473"/>
    </location>
</feature>
<keyword evidence="6" id="KW-0406">Ion transport</keyword>
<proteinExistence type="inferred from homology"/>
<evidence type="ECO:0000256" key="6">
    <source>
        <dbReference type="ARBA" id="ARBA00023065"/>
    </source>
</evidence>
<gene>
    <name evidence="10" type="ORF">FUT82_06440</name>
    <name evidence="9" type="ORF">TPHV1_110021</name>
</gene>
<dbReference type="GO" id="GO:0051117">
    <property type="term" value="F:ATPase binding"/>
    <property type="evidence" value="ECO:0007669"/>
    <property type="project" value="TreeGrafter"/>
</dbReference>
<dbReference type="GO" id="GO:0016471">
    <property type="term" value="C:vacuolar proton-transporting V-type ATPase complex"/>
    <property type="evidence" value="ECO:0007669"/>
    <property type="project" value="TreeGrafter"/>
</dbReference>
<feature type="transmembrane region" description="Helical" evidence="8">
    <location>
        <begin position="552"/>
        <end position="569"/>
    </location>
</feature>
<sequence length="660" mass="75136">MFRSQKMKLAELMILAQDIDKVLEYLGKKANFQFQQRSSFNDVPPNNQYKEYYDKLDACRSYLGIIDRLSFVDHVSLPSPDDVANAEKLLSLTDDIKEREQSLTEAYKQCLNAYEETSSFANLNIAYSEFDNLSFLTIRIGAIDPDTFETLKLNLGERAVVVPLNNEQTRILAASSKKGRFGLDSELKKYNFVPMNLPLDYQGIPKEILAHLKEEKERAEEKVKNILSEKKQFGIHYQEMLMNLLQNFSLGAQIQQVRQSLEATQLVYRVVGWLPEDESAGFVSELDNLTAGRIAIRLFSPEEVPTIKSGKEKVPVRYKHGAFVRSYERMVFSYGAPLYGTIDPTPIVAISYTILFGIMFGDLGQGLVFFLLGLFMYSKKIRALHKWQHFDFVFISIGLSSMIMGLLTGEFFANDQLLVPFGRWLTGLFGTPADRVLHLMPSKGSIEKLLMFFGFTLGLGFIINSLGIIINIINQFRRKHSAEAVFSQTGLCGLLFFWYVVAMALRIAFFHIPFQWFDILGMVIPLVGIFFKEMFVRISEHKKPIFPEGIGMYIMQGVIEIMDVVSGFFSNSMSFLRVGAFALAHAVLSFVVFTMTDFVGGYLTVQGILITVIGNLIIICLEGLIVGIQVVRLQYYEFFSKFFTENGRVFTPFRFKYKEG</sequence>
<evidence type="ECO:0000313" key="11">
    <source>
        <dbReference type="Proteomes" id="UP000042527"/>
    </source>
</evidence>
<dbReference type="GO" id="GO:0033179">
    <property type="term" value="C:proton-transporting V-type ATPase, V0 domain"/>
    <property type="evidence" value="ECO:0007669"/>
    <property type="project" value="InterPro"/>
</dbReference>
<evidence type="ECO:0000256" key="4">
    <source>
        <dbReference type="ARBA" id="ARBA00022692"/>
    </source>
</evidence>
<name>A0A0B7GUZ4_TREPH</name>
<keyword evidence="11" id="KW-1185">Reference proteome</keyword>
<comment type="similarity">
    <text evidence="2">Belongs to the V-ATPase 116 kDa subunit family.</text>
</comment>
<feature type="transmembrane region" description="Helical" evidence="8">
    <location>
        <begin position="575"/>
        <end position="596"/>
    </location>
</feature>
<evidence type="ECO:0000256" key="7">
    <source>
        <dbReference type="ARBA" id="ARBA00023136"/>
    </source>
</evidence>